<dbReference type="Proteomes" id="UP000006637">
    <property type="component" value="Chromosome"/>
</dbReference>
<dbReference type="PANTHER" id="PTHR43751">
    <property type="entry name" value="SULFATASE"/>
    <property type="match status" value="1"/>
</dbReference>
<keyword evidence="4" id="KW-1185">Reference proteome</keyword>
<dbReference type="EMBL" id="CP000386">
    <property type="protein sequence ID" value="ABG03631.1"/>
    <property type="molecule type" value="Genomic_DNA"/>
</dbReference>
<dbReference type="RefSeq" id="WP_011563649.1">
    <property type="nucleotide sequence ID" value="NC_008148.1"/>
</dbReference>
<feature type="transmembrane region" description="Helical" evidence="1">
    <location>
        <begin position="84"/>
        <end position="108"/>
    </location>
</feature>
<dbReference type="InterPro" id="IPR052701">
    <property type="entry name" value="GAG_Ulvan_Degrading_Sulfatases"/>
</dbReference>
<dbReference type="PANTHER" id="PTHR43751:SF3">
    <property type="entry name" value="SULFATASE N-TERMINAL DOMAIN-CONTAINING PROTEIN"/>
    <property type="match status" value="1"/>
</dbReference>
<dbReference type="InterPro" id="IPR000917">
    <property type="entry name" value="Sulfatase_N"/>
</dbReference>
<keyword evidence="1" id="KW-0472">Membrane</keyword>
<dbReference type="Gene3D" id="3.40.720.10">
    <property type="entry name" value="Alkaline Phosphatase, subunit A"/>
    <property type="match status" value="1"/>
</dbReference>
<dbReference type="Pfam" id="PF00884">
    <property type="entry name" value="Sulfatase"/>
    <property type="match status" value="1"/>
</dbReference>
<dbReference type="HOGENOM" id="CLU_415500_0_0_11"/>
<evidence type="ECO:0000259" key="2">
    <source>
        <dbReference type="Pfam" id="PF00884"/>
    </source>
</evidence>
<feature type="transmembrane region" description="Helical" evidence="1">
    <location>
        <begin position="60"/>
        <end position="77"/>
    </location>
</feature>
<dbReference type="SUPFAM" id="SSF53649">
    <property type="entry name" value="Alkaline phosphatase-like"/>
    <property type="match status" value="1"/>
</dbReference>
<protein>
    <submittedName>
        <fullName evidence="3">Sulfatase</fullName>
    </submittedName>
</protein>
<keyword evidence="1" id="KW-0812">Transmembrane</keyword>
<dbReference type="KEGG" id="rxy:Rxyl_0661"/>
<dbReference type="PhylomeDB" id="Q1AY97"/>
<evidence type="ECO:0000256" key="1">
    <source>
        <dbReference type="SAM" id="Phobius"/>
    </source>
</evidence>
<feature type="transmembrane region" description="Helical" evidence="1">
    <location>
        <begin position="20"/>
        <end position="40"/>
    </location>
</feature>
<keyword evidence="1" id="KW-1133">Transmembrane helix</keyword>
<name>Q1AY97_RUBXD</name>
<sequence length="646" mass="72706">MPQSLQRALLSLLDRRDWFYLLCLLLPLAAYTLLLRLLGLRLQGEAGGLLGTLALLRSDLLFLAGYALLWVGLFAAFRRGPGRWAALGLLHASAVLVVAISTSAYQYLRSTGATLDYSVVAYYLTSFGEATGAISSEAPLYMWLILAEALLYAAFGPWAFTRAFLGPRREGAGEGGAPPRGRGVSRRRFIASGVGAGAGILLLRESLLPEAARGQGTSVSRSPVSNLIATRIEESRMDAAAESVRVTNTLRGIRLEPTFRTRRRHVALIHLESTRERSVTPYNRDIATMPLLAELARDNSLLVEWAYTTTPHTSKAITSVNTGLYPHPDTEIVEARPGAIPAPGIAALLAGQGYRTAWFQSATEKFENRAQLVKNFGYGHFQAFEDMSTEGFQRSNYLGYEDDIMLGPSRRWLEENASSPTLVMYLGVTPHHQYLVPDRYGRRRFSGEEMLNRYLNNVRYDDFWVRNILRQYRELGLYEDTIFVIYGDHGEAFGEHGLKGHDPIPYEEVLRVPLIIHDPQGFDGGARIEGPVQLIDFPPTIVDLLGFRVAGGEYLGRSLLRPPEERTLLFSCRPDITAMASIRGYEKYIYHYDKRPEEFYDLSRDPTEQNNLASRVGRRELRRRREELLEWHARTAAIFEERQRRA</sequence>
<gene>
    <name evidence="3" type="ordered locus">Rxyl_0661</name>
</gene>
<dbReference type="InterPro" id="IPR017850">
    <property type="entry name" value="Alkaline_phosphatase_core_sf"/>
</dbReference>
<dbReference type="eggNOG" id="COG1368">
    <property type="taxonomic scope" value="Bacteria"/>
</dbReference>
<evidence type="ECO:0000313" key="3">
    <source>
        <dbReference type="EMBL" id="ABG03631.1"/>
    </source>
</evidence>
<dbReference type="STRING" id="266117.Rxyl_0661"/>
<organism evidence="3 4">
    <name type="scientific">Rubrobacter xylanophilus (strain DSM 9941 / JCM 11954 / NBRC 16129 / PRD-1)</name>
    <dbReference type="NCBI Taxonomy" id="266117"/>
    <lineage>
        <taxon>Bacteria</taxon>
        <taxon>Bacillati</taxon>
        <taxon>Actinomycetota</taxon>
        <taxon>Rubrobacteria</taxon>
        <taxon>Rubrobacterales</taxon>
        <taxon>Rubrobacteraceae</taxon>
        <taxon>Rubrobacter</taxon>
    </lineage>
</organism>
<reference evidence="3 4" key="1">
    <citation type="submission" date="2006-06" db="EMBL/GenBank/DDBJ databases">
        <title>Complete sequence of Rubrobacter xylanophilus DSM 9941.</title>
        <authorList>
            <consortium name="US DOE Joint Genome Institute"/>
            <person name="Copeland A."/>
            <person name="Lucas S."/>
            <person name="Lapidus A."/>
            <person name="Barry K."/>
            <person name="Detter J.C."/>
            <person name="Glavina del Rio T."/>
            <person name="Hammon N."/>
            <person name="Israni S."/>
            <person name="Dalin E."/>
            <person name="Tice H."/>
            <person name="Pitluck S."/>
            <person name="Munk A.C."/>
            <person name="Brettin T."/>
            <person name="Bruce D."/>
            <person name="Han C."/>
            <person name="Tapia R."/>
            <person name="Gilna P."/>
            <person name="Schmutz J."/>
            <person name="Larimer F."/>
            <person name="Land M."/>
            <person name="Hauser L."/>
            <person name="Kyrpides N."/>
            <person name="Lykidis A."/>
            <person name="da Costa M.S."/>
            <person name="Rainey F.A."/>
            <person name="Empadinhas N."/>
            <person name="Jolivet E."/>
            <person name="Battista J.R."/>
            <person name="Richardson P."/>
        </authorList>
    </citation>
    <scope>NUCLEOTIDE SEQUENCE [LARGE SCALE GENOMIC DNA]</scope>
    <source>
        <strain evidence="4">DSM 9941 / NBRC 16129 / PRD-1</strain>
    </source>
</reference>
<dbReference type="OrthoDB" id="9777306at2"/>
<feature type="domain" description="Sulfatase N-terminal" evidence="2">
    <location>
        <begin position="265"/>
        <end position="546"/>
    </location>
</feature>
<proteinExistence type="predicted"/>
<feature type="transmembrane region" description="Helical" evidence="1">
    <location>
        <begin position="140"/>
        <end position="160"/>
    </location>
</feature>
<accession>Q1AY97</accession>
<evidence type="ECO:0000313" key="4">
    <source>
        <dbReference type="Proteomes" id="UP000006637"/>
    </source>
</evidence>
<dbReference type="AlphaFoldDB" id="Q1AY97"/>